<organism evidence="1 2">
    <name type="scientific">Pseudomonas syringae</name>
    <dbReference type="NCBI Taxonomy" id="317"/>
    <lineage>
        <taxon>Bacteria</taxon>
        <taxon>Pseudomonadati</taxon>
        <taxon>Pseudomonadota</taxon>
        <taxon>Gammaproteobacteria</taxon>
        <taxon>Pseudomonadales</taxon>
        <taxon>Pseudomonadaceae</taxon>
        <taxon>Pseudomonas</taxon>
    </lineage>
</organism>
<dbReference type="Proteomes" id="UP000028643">
    <property type="component" value="Unassembled WGS sequence"/>
</dbReference>
<reference evidence="1 2" key="1">
    <citation type="submission" date="2014-07" db="EMBL/GenBank/DDBJ databases">
        <title>Draft Genome Sequences of Environmental Pseudomonas syringae strains.</title>
        <authorList>
            <person name="Baltrus D.A."/>
            <person name="Berge O."/>
            <person name="Morris C."/>
        </authorList>
    </citation>
    <scope>NUCLEOTIDE SEQUENCE [LARGE SCALE GENOMIC DNA]</scope>
    <source>
        <strain evidence="1 2">CEB003</strain>
    </source>
</reference>
<name>A0A085V9L3_PSESX</name>
<proteinExistence type="predicted"/>
<accession>A0A085V9L3</accession>
<evidence type="ECO:0000313" key="2">
    <source>
        <dbReference type="Proteomes" id="UP000028643"/>
    </source>
</evidence>
<dbReference type="GO" id="GO:0006355">
    <property type="term" value="P:regulation of DNA-templated transcription"/>
    <property type="evidence" value="ECO:0007669"/>
    <property type="project" value="InterPro"/>
</dbReference>
<evidence type="ECO:0000313" key="1">
    <source>
        <dbReference type="EMBL" id="KFE52126.1"/>
    </source>
</evidence>
<sequence>MFTIELTLEVENRLGRLAEATGETKTFHALQAIALYLDDLEDFYIAEQRLRDIRDGVSNPIPLTDLNFKL</sequence>
<dbReference type="RefSeq" id="WP_047574456.1">
    <property type="nucleotide sequence ID" value="NZ_JPQT01000099.1"/>
</dbReference>
<dbReference type="EMBL" id="JPQT01000099">
    <property type="protein sequence ID" value="KFE52126.1"/>
    <property type="molecule type" value="Genomic_DNA"/>
</dbReference>
<dbReference type="InterPro" id="IPR010985">
    <property type="entry name" value="Ribbon_hlx_hlx"/>
</dbReference>
<dbReference type="AlphaFoldDB" id="A0A085V9L3"/>
<dbReference type="PATRIC" id="fig|317.174.peg.2097"/>
<gene>
    <name evidence="1" type="ORF">IV02_10240</name>
</gene>
<comment type="caution">
    <text evidence="1">The sequence shown here is derived from an EMBL/GenBank/DDBJ whole genome shotgun (WGS) entry which is preliminary data.</text>
</comment>
<dbReference type="SUPFAM" id="SSF47598">
    <property type="entry name" value="Ribbon-helix-helix"/>
    <property type="match status" value="1"/>
</dbReference>
<protein>
    <submittedName>
        <fullName evidence="1">CopG family transcriptional regulator</fullName>
    </submittedName>
</protein>